<accession>A0ACB5RDY4</accession>
<dbReference type="Proteomes" id="UP001058074">
    <property type="component" value="Unassembled WGS sequence"/>
</dbReference>
<organism evidence="1 2">
    <name type="scientific">Inconstantimicrobium mannanitabidum</name>
    <dbReference type="NCBI Taxonomy" id="1604901"/>
    <lineage>
        <taxon>Bacteria</taxon>
        <taxon>Bacillati</taxon>
        <taxon>Bacillota</taxon>
        <taxon>Clostridia</taxon>
        <taxon>Eubacteriales</taxon>
        <taxon>Clostridiaceae</taxon>
        <taxon>Inconstantimicrobium</taxon>
    </lineage>
</organism>
<keyword evidence="2" id="KW-1185">Reference proteome</keyword>
<proteinExistence type="predicted"/>
<evidence type="ECO:0000313" key="1">
    <source>
        <dbReference type="EMBL" id="GKX67345.1"/>
    </source>
</evidence>
<protein>
    <submittedName>
        <fullName evidence="1">Methyl-accepting chemotaxis protein</fullName>
    </submittedName>
</protein>
<sequence length="657" mass="71714">MKKNLSLKNNLLIVILTLAIIPVVILGITSTAMFSRNTNEDFNSNGTSLINIAENMIEEEISAYENSLDTIISKSDFTNIQKLRQDMSLLKSNDTSILNIYYADQASGGMIQVLDDKLPDGYDPRVKSWYKESVASGGNFTIHSPYKDILTGKYAITIYKPVMKNNSAIGVICIDIDLSQLSNRLSSIRYGKTGELIITDKTGLVVSNSDRSKIGGQEPTKYATWKDISAGNSGTLKFNYGGTKYEGSFSTSDKTGWKVILKVNSSELRQNEVQEMIITIVLIIALTIVALLISIKFSKSIGISINKLKDGIEKAAMGEFNSDINIKSNIKEFIVLGQSFTKMKNNVSKLMLHVDESVIKVNDNAENSARTSEDISSVMGQVSKTITEISSGTMQSANSLEYISGDMHSLSNSMDNIKLGVENVNNMAKKTNDLGSKGLEVVHTVMNKSNATKNNTEEVRKVVDEVSESIVKIEGINQTISSITEQTNLLALNAAIEAARAGEAGRGFAVVSDQIRKLAEETAESAKQIDEIIKEINEKAKLAVSKVHSTTECVNLQEEAVVESQEIFTEIVSAVGTLSTKVYEIAEGVESINSMKDNVVNQVENLSSLLEETAAGTEEVTASVEEVAASTDEFMSNFGELRDTANILKEQVSQFKF</sequence>
<dbReference type="EMBL" id="BROD01000001">
    <property type="protein sequence ID" value="GKX67345.1"/>
    <property type="molecule type" value="Genomic_DNA"/>
</dbReference>
<reference evidence="1" key="1">
    <citation type="journal article" date="2025" name="Int. J. Syst. Evol. Microbiol.">
        <title>Inconstantimicrobium mannanitabidum sp. nov., a novel member of the family Clostridiaceae isolated from anoxic soil under the treatment of reductive soil disinfestation.</title>
        <authorList>
            <person name="Ueki A."/>
            <person name="Tonouchi A."/>
            <person name="Honma S."/>
            <person name="Kaku N."/>
            <person name="Ueki K."/>
        </authorList>
    </citation>
    <scope>NUCLEOTIDE SEQUENCE</scope>
    <source>
        <strain evidence="1">TW13</strain>
    </source>
</reference>
<comment type="caution">
    <text evidence="1">The sequence shown here is derived from an EMBL/GenBank/DDBJ whole genome shotgun (WGS) entry which is preliminary data.</text>
</comment>
<evidence type="ECO:0000313" key="2">
    <source>
        <dbReference type="Proteomes" id="UP001058074"/>
    </source>
</evidence>
<name>A0ACB5RDY4_9CLOT</name>
<gene>
    <name evidence="1" type="ORF">rsdtw13_26030</name>
</gene>